<evidence type="ECO:0000313" key="9">
    <source>
        <dbReference type="Proteomes" id="UP000199337"/>
    </source>
</evidence>
<keyword evidence="4" id="KW-0249">Electron transport</keyword>
<feature type="domain" description="4Fe-4S ferredoxin-type" evidence="7">
    <location>
        <begin position="3"/>
        <end position="33"/>
    </location>
</feature>
<dbReference type="SUPFAM" id="SSF54862">
    <property type="entry name" value="4Fe-4S ferredoxins"/>
    <property type="match status" value="1"/>
</dbReference>
<reference evidence="9" key="1">
    <citation type="submission" date="2016-10" db="EMBL/GenBank/DDBJ databases">
        <authorList>
            <person name="Varghese N."/>
            <person name="Submissions S."/>
        </authorList>
    </citation>
    <scope>NUCLEOTIDE SEQUENCE [LARGE SCALE GENOMIC DNA]</scope>
    <source>
        <strain evidence="9">DSM 17038</strain>
    </source>
</reference>
<dbReference type="OrthoDB" id="1723058at2"/>
<feature type="domain" description="4Fe-4S ferredoxin-type" evidence="7">
    <location>
        <begin position="45"/>
        <end position="74"/>
    </location>
</feature>
<keyword evidence="9" id="KW-1185">Reference proteome</keyword>
<evidence type="ECO:0000256" key="6">
    <source>
        <dbReference type="ARBA" id="ARBA00023014"/>
    </source>
</evidence>
<evidence type="ECO:0000256" key="1">
    <source>
        <dbReference type="ARBA" id="ARBA00022448"/>
    </source>
</evidence>
<proteinExistence type="predicted"/>
<dbReference type="EMBL" id="FOOX01000014">
    <property type="protein sequence ID" value="SFH02717.1"/>
    <property type="molecule type" value="Genomic_DNA"/>
</dbReference>
<dbReference type="PANTHER" id="PTHR42859:SF10">
    <property type="entry name" value="DIMETHYLSULFOXIDE REDUCTASE CHAIN B"/>
    <property type="match status" value="1"/>
</dbReference>
<dbReference type="Pfam" id="PF12838">
    <property type="entry name" value="Fer4_7"/>
    <property type="match status" value="1"/>
</dbReference>
<keyword evidence="5" id="KW-0408">Iron</keyword>
<accession>A0A1I2WPV2</accession>
<dbReference type="Pfam" id="PF00037">
    <property type="entry name" value="Fer4"/>
    <property type="match status" value="1"/>
</dbReference>
<feature type="domain" description="4Fe-4S ferredoxin-type" evidence="7">
    <location>
        <begin position="75"/>
        <end position="100"/>
    </location>
</feature>
<dbReference type="PROSITE" id="PS51379">
    <property type="entry name" value="4FE4S_FER_2"/>
    <property type="match status" value="4"/>
</dbReference>
<dbReference type="Pfam" id="PF12800">
    <property type="entry name" value="Fer4_4"/>
    <property type="match status" value="1"/>
</dbReference>
<dbReference type="RefSeq" id="WP_092472800.1">
    <property type="nucleotide sequence ID" value="NZ_FOOX01000014.1"/>
</dbReference>
<gene>
    <name evidence="8" type="ORF">SAMN05660649_03553</name>
</gene>
<feature type="domain" description="4Fe-4S ferredoxin-type" evidence="7">
    <location>
        <begin position="101"/>
        <end position="131"/>
    </location>
</feature>
<dbReference type="PROSITE" id="PS00198">
    <property type="entry name" value="4FE4S_FER_1"/>
    <property type="match status" value="1"/>
</dbReference>
<evidence type="ECO:0000256" key="4">
    <source>
        <dbReference type="ARBA" id="ARBA00022982"/>
    </source>
</evidence>
<dbReference type="GO" id="GO:0046872">
    <property type="term" value="F:metal ion binding"/>
    <property type="evidence" value="ECO:0007669"/>
    <property type="project" value="UniProtKB-KW"/>
</dbReference>
<dbReference type="AlphaFoldDB" id="A0A1I2WPV2"/>
<evidence type="ECO:0000313" key="8">
    <source>
        <dbReference type="EMBL" id="SFH02717.1"/>
    </source>
</evidence>
<name>A0A1I2WPV2_9FIRM</name>
<dbReference type="InterPro" id="IPR050294">
    <property type="entry name" value="RnfB_subfamily"/>
</dbReference>
<dbReference type="InterPro" id="IPR017900">
    <property type="entry name" value="4Fe4S_Fe_S_CS"/>
</dbReference>
<evidence type="ECO:0000259" key="7">
    <source>
        <dbReference type="PROSITE" id="PS51379"/>
    </source>
</evidence>
<keyword evidence="3" id="KW-0479">Metal-binding</keyword>
<organism evidence="8 9">
    <name type="scientific">Desulfotruncus arcticus DSM 17038</name>
    <dbReference type="NCBI Taxonomy" id="1121424"/>
    <lineage>
        <taxon>Bacteria</taxon>
        <taxon>Bacillati</taxon>
        <taxon>Bacillota</taxon>
        <taxon>Clostridia</taxon>
        <taxon>Eubacteriales</taxon>
        <taxon>Desulfallaceae</taxon>
        <taxon>Desulfotruncus</taxon>
    </lineage>
</organism>
<dbReference type="PANTHER" id="PTHR42859">
    <property type="entry name" value="OXIDOREDUCTASE"/>
    <property type="match status" value="1"/>
</dbReference>
<dbReference type="GO" id="GO:0051539">
    <property type="term" value="F:4 iron, 4 sulfur cluster binding"/>
    <property type="evidence" value="ECO:0007669"/>
    <property type="project" value="UniProtKB-KW"/>
</dbReference>
<dbReference type="InterPro" id="IPR017896">
    <property type="entry name" value="4Fe4S_Fe-S-bd"/>
</dbReference>
<dbReference type="STRING" id="341036.SAMN05660649_03553"/>
<keyword evidence="2" id="KW-0004">4Fe-4S</keyword>
<evidence type="ECO:0000256" key="2">
    <source>
        <dbReference type="ARBA" id="ARBA00022485"/>
    </source>
</evidence>
<keyword evidence="6" id="KW-0411">Iron-sulfur</keyword>
<dbReference type="Proteomes" id="UP000199337">
    <property type="component" value="Unassembled WGS sequence"/>
</dbReference>
<keyword evidence="1" id="KW-0813">Transport</keyword>
<sequence length="131" mass="14319">MVKVLRTKPELCTECYKCEEICSTNFTKSINKELSAIKIGARSQDTGLVSIVACDQCGNCIEVCPVQAIYRAKNGTVLIRKSECVGCYSCVGFCPAGAMQKHLSMDEPYKCIACGKCAKECPARALYIEEI</sequence>
<dbReference type="Gene3D" id="3.30.70.20">
    <property type="match status" value="2"/>
</dbReference>
<evidence type="ECO:0000256" key="5">
    <source>
        <dbReference type="ARBA" id="ARBA00023004"/>
    </source>
</evidence>
<protein>
    <submittedName>
        <fullName evidence="8">Fe-S-cluster-containing hydrogenase component 2</fullName>
    </submittedName>
</protein>
<evidence type="ECO:0000256" key="3">
    <source>
        <dbReference type="ARBA" id="ARBA00022723"/>
    </source>
</evidence>